<keyword evidence="1" id="KW-0812">Transmembrane</keyword>
<proteinExistence type="predicted"/>
<evidence type="ECO:0000313" key="2">
    <source>
        <dbReference type="EMBL" id="KCZ71891.1"/>
    </source>
</evidence>
<evidence type="ECO:0000256" key="1">
    <source>
        <dbReference type="SAM" id="Phobius"/>
    </source>
</evidence>
<feature type="transmembrane region" description="Helical" evidence="1">
    <location>
        <begin position="7"/>
        <end position="27"/>
    </location>
</feature>
<dbReference type="Proteomes" id="UP000027153">
    <property type="component" value="Unassembled WGS sequence"/>
</dbReference>
<evidence type="ECO:0000313" key="3">
    <source>
        <dbReference type="Proteomes" id="UP000027153"/>
    </source>
</evidence>
<name>A0A062UY62_9EURY</name>
<reference evidence="2 3" key="1">
    <citation type="journal article" date="2013" name="Nature">
        <title>Anaerobic oxidation of methane coupled to nitrate reduction in a novel archaeal lineage.</title>
        <authorList>
            <person name="Haroon M.F."/>
            <person name="Hu S."/>
            <person name="Shi Y."/>
            <person name="Imelfort M."/>
            <person name="Keller J."/>
            <person name="Hugenholtz P."/>
            <person name="Yuan Z."/>
            <person name="Tyson G.W."/>
        </authorList>
    </citation>
    <scope>NUCLEOTIDE SEQUENCE [LARGE SCALE GENOMIC DNA]</scope>
    <source>
        <strain evidence="2 3">ANME-2d</strain>
    </source>
</reference>
<accession>A0A062UY62</accession>
<keyword evidence="3" id="KW-1185">Reference proteome</keyword>
<dbReference type="RefSeq" id="WP_048090919.1">
    <property type="nucleotide sequence ID" value="NZ_JMIY01000004.1"/>
</dbReference>
<gene>
    <name evidence="2" type="ORF">ANME2D_01947</name>
</gene>
<sequence>MKQQNAFKLLAAFMIVTMIVVPVAYVVTSPRSDTIQRTNGQETQKNNYDPYLWRINEPFNSISDALNMTPYGTVTANYMDTESMTLQMIQLTSQTKVDLIDYPIISWMDFIYKSNTTQVYYSHLSDGKNESFLLLSKMSPERNDFEYIVSPYTHGNHYLLIRQDQGLNGLYNVMGTPVIFAPPQTAIDTLDIITSLNKTTTAYDQYEGLLSRVEPAPYQTIDSGVDFADQFYMGIRDINGDYERTTAYLNVNSSTLEKLRQLEANSTQRGFAQYNITQDGNYTIIKILGPDLFKVSSEEIS</sequence>
<comment type="caution">
    <text evidence="2">The sequence shown here is derived from an EMBL/GenBank/DDBJ whole genome shotgun (WGS) entry which is preliminary data.</text>
</comment>
<organism evidence="2 3">
    <name type="scientific">Candidatus Methanoperedens nitratireducens</name>
    <dbReference type="NCBI Taxonomy" id="1392998"/>
    <lineage>
        <taxon>Archaea</taxon>
        <taxon>Methanobacteriati</taxon>
        <taxon>Methanobacteriota</taxon>
        <taxon>Stenosarchaea group</taxon>
        <taxon>Methanomicrobia</taxon>
        <taxon>Methanosarcinales</taxon>
        <taxon>ANME-2 cluster</taxon>
        <taxon>Candidatus Methanoperedentaceae</taxon>
        <taxon>Candidatus Methanoperedens</taxon>
    </lineage>
</organism>
<dbReference type="OrthoDB" id="147885at2157"/>
<keyword evidence="1" id="KW-1133">Transmembrane helix</keyword>
<keyword evidence="1" id="KW-0472">Membrane</keyword>
<dbReference type="EMBL" id="JMIY01000004">
    <property type="protein sequence ID" value="KCZ71891.1"/>
    <property type="molecule type" value="Genomic_DNA"/>
</dbReference>
<protein>
    <submittedName>
        <fullName evidence="2">Uncharacterized protein</fullName>
    </submittedName>
</protein>
<dbReference type="AlphaFoldDB" id="A0A062UY62"/>